<name>A0A024GCQ4_9STRA</name>
<dbReference type="OrthoDB" id="163478at2759"/>
<dbReference type="PANTHER" id="PTHR33946:SF4">
    <property type="entry name" value="COAGULATION FACTOR XI"/>
    <property type="match status" value="1"/>
</dbReference>
<dbReference type="AlphaFoldDB" id="A0A024GCQ4"/>
<dbReference type="EMBL" id="CAIX01000073">
    <property type="protein sequence ID" value="CCI44546.1"/>
    <property type="molecule type" value="Genomic_DNA"/>
</dbReference>
<organism evidence="1 2">
    <name type="scientific">Albugo candida</name>
    <dbReference type="NCBI Taxonomy" id="65357"/>
    <lineage>
        <taxon>Eukaryota</taxon>
        <taxon>Sar</taxon>
        <taxon>Stramenopiles</taxon>
        <taxon>Oomycota</taxon>
        <taxon>Peronosporomycetes</taxon>
        <taxon>Albuginales</taxon>
        <taxon>Albuginaceae</taxon>
        <taxon>Albugo</taxon>
    </lineage>
</organism>
<dbReference type="PANTHER" id="PTHR33946">
    <property type="match status" value="1"/>
</dbReference>
<accession>A0A024GCQ4</accession>
<reference evidence="1 2" key="1">
    <citation type="submission" date="2012-05" db="EMBL/GenBank/DDBJ databases">
        <title>Recombination and specialization in a pathogen metapopulation.</title>
        <authorList>
            <person name="Gardiner A."/>
            <person name="Kemen E."/>
            <person name="Schultz-Larsen T."/>
            <person name="MacLean D."/>
            <person name="Van Oosterhout C."/>
            <person name="Jones J.D.G."/>
        </authorList>
    </citation>
    <scope>NUCLEOTIDE SEQUENCE [LARGE SCALE GENOMIC DNA]</scope>
    <source>
        <strain evidence="1 2">Ac Nc2</strain>
    </source>
</reference>
<proteinExistence type="predicted"/>
<sequence length="473" mass="53139">MNLPERFTFHLLIVFACCPLKSNTYGLRKLLQVVDSETSSDFVSSLRPIKTRDSYHFRPVQAIQARVQSDEPVWKDGRFVSGYYDTMKDGFVGLMDSVNLASVEGALMYVQAEGINHKVRGKEDRCRRKNNMKYIVFYHIVFAQTNETLALYQNTTNTEYGPMLPMDSGRCTPVGTKNGVDIFSEECYYINGDNNQPELGPFIGGESKESDPRAPYANNTWFSYPNTCPLQAWPNKSSSCRKSTRRGLCDMDKLPNGVDCTYNYKVLGYVALDDLVGITSMKSTSGKTYQDFAEFCRDGGIEFEATEEGKWIKGIDFWSKPQELEANRNRTISLIDLYTLMLNESFTSPIIPSKTVFNFDPLPSIDSLTKANPPCYENVKKCSEAKFGCKRDLYQQMCVICTTEKDDCQVAPKSWEYPTLKLAVGADGSTGNATHKFGDVTDIDAGHVNHASGLALISLSVYFPVLLLSSLWF</sequence>
<comment type="caution">
    <text evidence="1">The sequence shown here is derived from an EMBL/GenBank/DDBJ whole genome shotgun (WGS) entry which is preliminary data.</text>
</comment>
<evidence type="ECO:0000313" key="1">
    <source>
        <dbReference type="EMBL" id="CCI44546.1"/>
    </source>
</evidence>
<evidence type="ECO:0000313" key="2">
    <source>
        <dbReference type="Proteomes" id="UP000053237"/>
    </source>
</evidence>
<dbReference type="STRING" id="65357.A0A024GCQ4"/>
<dbReference type="PROSITE" id="PS51257">
    <property type="entry name" value="PROKAR_LIPOPROTEIN"/>
    <property type="match status" value="1"/>
</dbReference>
<protein>
    <submittedName>
        <fullName evidence="1">Uncharacterized protein</fullName>
    </submittedName>
</protein>
<dbReference type="InParanoid" id="A0A024GCQ4"/>
<dbReference type="Proteomes" id="UP000053237">
    <property type="component" value="Unassembled WGS sequence"/>
</dbReference>
<gene>
    <name evidence="1" type="ORF">BN9_053550</name>
</gene>
<keyword evidence="2" id="KW-1185">Reference proteome</keyword>